<dbReference type="GO" id="GO:0005634">
    <property type="term" value="C:nucleus"/>
    <property type="evidence" value="ECO:0007669"/>
    <property type="project" value="UniProtKB-SubCell"/>
</dbReference>
<dbReference type="PROSITE" id="PS50157">
    <property type="entry name" value="ZINC_FINGER_C2H2_2"/>
    <property type="match status" value="2"/>
</dbReference>
<dbReference type="PROSITE" id="PS00028">
    <property type="entry name" value="ZINC_FINGER_C2H2_1"/>
    <property type="match status" value="1"/>
</dbReference>
<evidence type="ECO:0000256" key="6">
    <source>
        <dbReference type="ARBA" id="ARBA00023242"/>
    </source>
</evidence>
<comment type="subcellular location">
    <subcellularLocation>
        <location evidence="1">Nucleus</location>
    </subcellularLocation>
</comment>
<feature type="region of interest" description="Disordered" evidence="8">
    <location>
        <begin position="193"/>
        <end position="222"/>
    </location>
</feature>
<dbReference type="PANTHER" id="PTHR40626">
    <property type="entry name" value="MIP31509P"/>
    <property type="match status" value="1"/>
</dbReference>
<evidence type="ECO:0000256" key="4">
    <source>
        <dbReference type="ARBA" id="ARBA00022771"/>
    </source>
</evidence>
<dbReference type="InterPro" id="IPR013087">
    <property type="entry name" value="Znf_C2H2_type"/>
</dbReference>
<keyword evidence="6" id="KW-0539">Nucleus</keyword>
<evidence type="ECO:0000256" key="8">
    <source>
        <dbReference type="SAM" id="MobiDB-lite"/>
    </source>
</evidence>
<sequence>MARLNAEGESSARKETTTTKKKVAAKAKNQNNGVWPCEMNGCNKQFAREADLKRHQRTTKLHSIAGFACPQCEANFTRTDALRRHQKSRHNGSVCDPMETEDSGEHPPNGGAVISTSKENGRDAVVPETIQGTPSATGPATGHSSYYRESTTTGSYASPPRTVFGTEWPHGNPPHPFSQTAYMYVPPPFYRHDNADTANTHSGTSSSPSTSSSHSHQNDAEEPASPFLLSYKSASILAPIPPLPPPVQLLEPLLVDADTTQVTRSSSSEPPCSQEGYFHNPLMKHARTWSMSDEADMSGGESSLFSSTSTSSSSSSVASSGSPSASKGSHIMREHGYGSRLIRPEPLEPIMTENGEPMLDPAELLTQVGWVALYDGSDSLSDDVRPTPSHESLSPAPS</sequence>
<keyword evidence="5" id="KW-0862">Zinc</keyword>
<feature type="compositionally biased region" description="Low complexity" evidence="8">
    <location>
        <begin position="298"/>
        <end position="329"/>
    </location>
</feature>
<protein>
    <recommendedName>
        <fullName evidence="9">C2H2-type domain-containing protein</fullName>
    </recommendedName>
</protein>
<dbReference type="InterPro" id="IPR051059">
    <property type="entry name" value="VerF-like"/>
</dbReference>
<dbReference type="AlphaFoldDB" id="A0A1Q3E930"/>
<feature type="domain" description="C2H2-type" evidence="9">
    <location>
        <begin position="35"/>
        <end position="63"/>
    </location>
</feature>
<feature type="domain" description="C2H2-type" evidence="9">
    <location>
        <begin position="67"/>
        <end position="92"/>
    </location>
</feature>
<keyword evidence="2" id="KW-0479">Metal-binding</keyword>
<accession>A0A1Q3E930</accession>
<dbReference type="GO" id="GO:0000981">
    <property type="term" value="F:DNA-binding transcription factor activity, RNA polymerase II-specific"/>
    <property type="evidence" value="ECO:0007669"/>
    <property type="project" value="InterPro"/>
</dbReference>
<gene>
    <name evidence="10" type="ORF">LENED_005489</name>
</gene>
<reference evidence="10 11" key="2">
    <citation type="submission" date="2017-02" db="EMBL/GenBank/DDBJ databases">
        <title>A genome survey and senescence transcriptome analysis in Lentinula edodes.</title>
        <authorList>
            <person name="Sakamoto Y."/>
            <person name="Nakade K."/>
            <person name="Sato S."/>
            <person name="Yoshida Y."/>
            <person name="Miyazaki K."/>
            <person name="Natsume S."/>
            <person name="Konno N."/>
        </authorList>
    </citation>
    <scope>NUCLEOTIDE SEQUENCE [LARGE SCALE GENOMIC DNA]</scope>
    <source>
        <strain evidence="10 11">NBRC 111202</strain>
    </source>
</reference>
<proteinExistence type="predicted"/>
<evidence type="ECO:0000256" key="5">
    <source>
        <dbReference type="ARBA" id="ARBA00022833"/>
    </source>
</evidence>
<organism evidence="10 11">
    <name type="scientific">Lentinula edodes</name>
    <name type="common">Shiitake mushroom</name>
    <name type="synonym">Lentinus edodes</name>
    <dbReference type="NCBI Taxonomy" id="5353"/>
    <lineage>
        <taxon>Eukaryota</taxon>
        <taxon>Fungi</taxon>
        <taxon>Dikarya</taxon>
        <taxon>Basidiomycota</taxon>
        <taxon>Agaricomycotina</taxon>
        <taxon>Agaricomycetes</taxon>
        <taxon>Agaricomycetidae</taxon>
        <taxon>Agaricales</taxon>
        <taxon>Marasmiineae</taxon>
        <taxon>Omphalotaceae</taxon>
        <taxon>Lentinula</taxon>
    </lineage>
</organism>
<evidence type="ECO:0000313" key="11">
    <source>
        <dbReference type="Proteomes" id="UP000188533"/>
    </source>
</evidence>
<name>A0A1Q3E930_LENED</name>
<dbReference type="GO" id="GO:0008270">
    <property type="term" value="F:zinc ion binding"/>
    <property type="evidence" value="ECO:0007669"/>
    <property type="project" value="UniProtKB-KW"/>
</dbReference>
<feature type="compositionally biased region" description="Polar residues" evidence="8">
    <location>
        <begin position="130"/>
        <end position="156"/>
    </location>
</feature>
<evidence type="ECO:0000259" key="9">
    <source>
        <dbReference type="PROSITE" id="PS50157"/>
    </source>
</evidence>
<dbReference type="SMART" id="SM00355">
    <property type="entry name" value="ZnF_C2H2"/>
    <property type="match status" value="2"/>
</dbReference>
<reference evidence="10 11" key="1">
    <citation type="submission" date="2016-08" db="EMBL/GenBank/DDBJ databases">
        <authorList>
            <consortium name="Lentinula edodes genome sequencing consortium"/>
            <person name="Sakamoto Y."/>
            <person name="Nakade K."/>
            <person name="Sato S."/>
            <person name="Yoshida Y."/>
            <person name="Miyazaki K."/>
            <person name="Natsume S."/>
            <person name="Konno N."/>
        </authorList>
    </citation>
    <scope>NUCLEOTIDE SEQUENCE [LARGE SCALE GENOMIC DNA]</scope>
    <source>
        <strain evidence="10 11">NBRC 111202</strain>
    </source>
</reference>
<evidence type="ECO:0000256" key="3">
    <source>
        <dbReference type="ARBA" id="ARBA00022737"/>
    </source>
</evidence>
<dbReference type="Proteomes" id="UP000188533">
    <property type="component" value="Unassembled WGS sequence"/>
</dbReference>
<keyword evidence="3" id="KW-0677">Repeat</keyword>
<dbReference type="STRING" id="5353.A0A1Q3E930"/>
<evidence type="ECO:0000256" key="2">
    <source>
        <dbReference type="ARBA" id="ARBA00022723"/>
    </source>
</evidence>
<dbReference type="EMBL" id="BDGU01000152">
    <property type="protein sequence ID" value="GAW03745.1"/>
    <property type="molecule type" value="Genomic_DNA"/>
</dbReference>
<feature type="region of interest" description="Disordered" evidence="8">
    <location>
        <begin position="293"/>
        <end position="331"/>
    </location>
</feature>
<feature type="region of interest" description="Disordered" evidence="8">
    <location>
        <begin position="1"/>
        <end position="35"/>
    </location>
</feature>
<dbReference type="Gene3D" id="3.30.160.60">
    <property type="entry name" value="Classic Zinc Finger"/>
    <property type="match status" value="1"/>
</dbReference>
<feature type="region of interest" description="Disordered" evidence="8">
    <location>
        <begin position="88"/>
        <end position="159"/>
    </location>
</feature>
<dbReference type="Pfam" id="PF00096">
    <property type="entry name" value="zf-C2H2"/>
    <property type="match status" value="2"/>
</dbReference>
<evidence type="ECO:0000256" key="1">
    <source>
        <dbReference type="ARBA" id="ARBA00004123"/>
    </source>
</evidence>
<dbReference type="GO" id="GO:0000785">
    <property type="term" value="C:chromatin"/>
    <property type="evidence" value="ECO:0007669"/>
    <property type="project" value="TreeGrafter"/>
</dbReference>
<dbReference type="GO" id="GO:0000978">
    <property type="term" value="F:RNA polymerase II cis-regulatory region sequence-specific DNA binding"/>
    <property type="evidence" value="ECO:0007669"/>
    <property type="project" value="InterPro"/>
</dbReference>
<evidence type="ECO:0000256" key="7">
    <source>
        <dbReference type="PROSITE-ProRule" id="PRU00042"/>
    </source>
</evidence>
<comment type="caution">
    <text evidence="10">The sequence shown here is derived from an EMBL/GenBank/DDBJ whole genome shotgun (WGS) entry which is preliminary data.</text>
</comment>
<feature type="compositionally biased region" description="Low complexity" evidence="8">
    <location>
        <begin position="200"/>
        <end position="215"/>
    </location>
</feature>
<dbReference type="PANTHER" id="PTHR40626:SF11">
    <property type="entry name" value="ZINC FINGER PROTEIN YPR022C"/>
    <property type="match status" value="1"/>
</dbReference>
<dbReference type="SUPFAM" id="SSF57667">
    <property type="entry name" value="beta-beta-alpha zinc fingers"/>
    <property type="match status" value="1"/>
</dbReference>
<evidence type="ECO:0000313" key="10">
    <source>
        <dbReference type="EMBL" id="GAW03745.1"/>
    </source>
</evidence>
<keyword evidence="4 7" id="KW-0863">Zinc-finger</keyword>
<dbReference type="InterPro" id="IPR036236">
    <property type="entry name" value="Znf_C2H2_sf"/>
</dbReference>
<feature type="region of interest" description="Disordered" evidence="8">
    <location>
        <begin position="376"/>
        <end position="398"/>
    </location>
</feature>
<keyword evidence="11" id="KW-1185">Reference proteome</keyword>